<organism evidence="2 3">
    <name type="scientific">Microbacterium soli</name>
    <dbReference type="NCBI Taxonomy" id="446075"/>
    <lineage>
        <taxon>Bacteria</taxon>
        <taxon>Bacillati</taxon>
        <taxon>Actinomycetota</taxon>
        <taxon>Actinomycetes</taxon>
        <taxon>Micrococcales</taxon>
        <taxon>Microbacteriaceae</taxon>
        <taxon>Microbacterium</taxon>
    </lineage>
</organism>
<proteinExistence type="predicted"/>
<comment type="caution">
    <text evidence="2">The sequence shown here is derived from an EMBL/GenBank/DDBJ whole genome shotgun (WGS) entry which is preliminary data.</text>
</comment>
<keyword evidence="1" id="KW-0472">Membrane</keyword>
<keyword evidence="1" id="KW-0812">Transmembrane</keyword>
<accession>A0ABP7MKE7</accession>
<protein>
    <recommendedName>
        <fullName evidence="4">MFS transporter</fullName>
    </recommendedName>
</protein>
<dbReference type="Proteomes" id="UP001501591">
    <property type="component" value="Unassembled WGS sequence"/>
</dbReference>
<gene>
    <name evidence="2" type="ORF">GCM10022383_00450</name>
</gene>
<keyword evidence="3" id="KW-1185">Reference proteome</keyword>
<reference evidence="3" key="1">
    <citation type="journal article" date="2019" name="Int. J. Syst. Evol. Microbiol.">
        <title>The Global Catalogue of Microorganisms (GCM) 10K type strain sequencing project: providing services to taxonomists for standard genome sequencing and annotation.</title>
        <authorList>
            <consortium name="The Broad Institute Genomics Platform"/>
            <consortium name="The Broad Institute Genome Sequencing Center for Infectious Disease"/>
            <person name="Wu L."/>
            <person name="Ma J."/>
        </authorList>
    </citation>
    <scope>NUCLEOTIDE SEQUENCE [LARGE SCALE GENOMIC DNA]</scope>
    <source>
        <strain evidence="3">JCM 17024</strain>
    </source>
</reference>
<evidence type="ECO:0000256" key="1">
    <source>
        <dbReference type="SAM" id="Phobius"/>
    </source>
</evidence>
<sequence length="148" mass="15039">MRVVGAVCVILGGLVAAVTGPLALDRGSWTAAYLVLVAGVAQVVMGSAGVHGRGTTGSARGWVQFALWNLGNLGVLLGTLGGSTVTVFIGSALLVVSLALAFLVTFRPRGGAHPPMAPRLLLLGYRMLLIVLAVSIPVGMVLSALRNP</sequence>
<feature type="transmembrane region" description="Helical" evidence="1">
    <location>
        <begin position="87"/>
        <end position="106"/>
    </location>
</feature>
<feature type="transmembrane region" description="Helical" evidence="1">
    <location>
        <begin position="32"/>
        <end position="50"/>
    </location>
</feature>
<evidence type="ECO:0000313" key="3">
    <source>
        <dbReference type="Proteomes" id="UP001501591"/>
    </source>
</evidence>
<evidence type="ECO:0000313" key="2">
    <source>
        <dbReference type="EMBL" id="GAA3925103.1"/>
    </source>
</evidence>
<name>A0ABP7MKE7_9MICO</name>
<dbReference type="EMBL" id="BAABCP010000001">
    <property type="protein sequence ID" value="GAA3925103.1"/>
    <property type="molecule type" value="Genomic_DNA"/>
</dbReference>
<keyword evidence="1" id="KW-1133">Transmembrane helix</keyword>
<evidence type="ECO:0008006" key="4">
    <source>
        <dbReference type="Google" id="ProtNLM"/>
    </source>
</evidence>
<feature type="transmembrane region" description="Helical" evidence="1">
    <location>
        <begin position="127"/>
        <end position="145"/>
    </location>
</feature>